<feature type="non-terminal residue" evidence="1">
    <location>
        <position position="209"/>
    </location>
</feature>
<dbReference type="EMBL" id="UINC01129254">
    <property type="protein sequence ID" value="SVD09516.1"/>
    <property type="molecule type" value="Genomic_DNA"/>
</dbReference>
<organism evidence="1">
    <name type="scientific">marine metagenome</name>
    <dbReference type="NCBI Taxonomy" id="408172"/>
    <lineage>
        <taxon>unclassified sequences</taxon>
        <taxon>metagenomes</taxon>
        <taxon>ecological metagenomes</taxon>
    </lineage>
</organism>
<proteinExistence type="predicted"/>
<protein>
    <recommendedName>
        <fullName evidence="2">DUF3047 domain-containing protein</fullName>
    </recommendedName>
</protein>
<dbReference type="InterPro" id="IPR021409">
    <property type="entry name" value="DUF3047"/>
</dbReference>
<accession>A0A382SI22</accession>
<evidence type="ECO:0000313" key="1">
    <source>
        <dbReference type="EMBL" id="SVD09516.1"/>
    </source>
</evidence>
<reference evidence="1" key="1">
    <citation type="submission" date="2018-05" db="EMBL/GenBank/DDBJ databases">
        <authorList>
            <person name="Lanie J.A."/>
            <person name="Ng W.-L."/>
            <person name="Kazmierczak K.M."/>
            <person name="Andrzejewski T.M."/>
            <person name="Davidsen T.M."/>
            <person name="Wayne K.J."/>
            <person name="Tettelin H."/>
            <person name="Glass J.I."/>
            <person name="Rusch D."/>
            <person name="Podicherti R."/>
            <person name="Tsui H.-C.T."/>
            <person name="Winkler M.E."/>
        </authorList>
    </citation>
    <scope>NUCLEOTIDE SEQUENCE</scope>
</reference>
<evidence type="ECO:0008006" key="2">
    <source>
        <dbReference type="Google" id="ProtNLM"/>
    </source>
</evidence>
<dbReference type="Pfam" id="PF11249">
    <property type="entry name" value="DUF3047"/>
    <property type="match status" value="1"/>
</dbReference>
<name>A0A382SI22_9ZZZZ</name>
<gene>
    <name evidence="1" type="ORF">METZ01_LOCUS362370</name>
</gene>
<sequence length="209" mass="24073">MRMFKKFFLILIIVLSYLTSALAEKVIVFEFTEEERKILKVRKVKKETTYTLGSNENGNFLKAEAEGKASGLGIEKKINLLKTPFINITWKVEKDLFGIDEQSKKGHDYVARVFVIKKTGTTPLSNRAINYVYSSNNEVGKYWRSPFTKRSIDYVLANTKNNLNEWVTVKANVKDHFKKLHMIDVNEIEGVAIMTDTDNSKKLAIAYYQ</sequence>
<dbReference type="AlphaFoldDB" id="A0A382SI22"/>